<dbReference type="EMBL" id="CAJNOR010002325">
    <property type="protein sequence ID" value="CAF1278427.1"/>
    <property type="molecule type" value="Genomic_DNA"/>
</dbReference>
<dbReference type="PROSITE" id="PS51996">
    <property type="entry name" value="TR_MART"/>
    <property type="match status" value="2"/>
</dbReference>
<comment type="similarity">
    <text evidence="1 6">Belongs to the Arg-specific ADP-ribosyltransferase family.</text>
</comment>
<reference evidence="9" key="1">
    <citation type="submission" date="2021-02" db="EMBL/GenBank/DDBJ databases">
        <authorList>
            <person name="Nowell W R."/>
        </authorList>
    </citation>
    <scope>NUCLEOTIDE SEQUENCE</scope>
</reference>
<dbReference type="InterPro" id="IPR003540">
    <property type="entry name" value="ADP-ribosyltransferase"/>
</dbReference>
<evidence type="ECO:0000256" key="5">
    <source>
        <dbReference type="ARBA" id="ARBA00047597"/>
    </source>
</evidence>
<keyword evidence="2 6" id="KW-0328">Glycosyltransferase</keyword>
<name>A0A815C362_ADIRI</name>
<dbReference type="GO" id="GO:0106274">
    <property type="term" value="F:NAD+-protein-arginine ADP-ribosyltransferase activity"/>
    <property type="evidence" value="ECO:0007669"/>
    <property type="project" value="UniProtKB-EC"/>
</dbReference>
<evidence type="ECO:0000259" key="8">
    <source>
        <dbReference type="Pfam" id="PF03496"/>
    </source>
</evidence>
<evidence type="ECO:0000256" key="4">
    <source>
        <dbReference type="ARBA" id="ARBA00022695"/>
    </source>
</evidence>
<keyword evidence="4" id="KW-0548">Nucleotidyltransferase</keyword>
<evidence type="ECO:0000256" key="3">
    <source>
        <dbReference type="ARBA" id="ARBA00022679"/>
    </source>
</evidence>
<dbReference type="InterPro" id="IPR000768">
    <property type="entry name" value="ART"/>
</dbReference>
<dbReference type="EC" id="2.4.2.31" evidence="6"/>
<dbReference type="AlphaFoldDB" id="A0A815C362"/>
<sequence>MDSENYERQLSIPSDTSGFRRHRNPQISTISQSNVPHVTIVLHGINTSFNPLLTQQLHRLQHFHIVEVDDIDEWVDSMTSHPNETTVVLIVKRYQFDAIQVLHVRVPQIKRIYSMRDQHGMSIHDGHGRAALRNTYIDISALADDLCTWVKQNSVNTNKTKSSHSLHGEPAVFMWYQFFFNLLTHLEPTWIAFREFIATSYTEFPDDGRLKRTVEIFEHTYTPEKAIYWYTKESFLYRRVNARLRSQNIDAIFECRSILFDLQKQLQPMKDEQINGRRGEFIEVYRGQQMSPHEIQYFHENKGNVVAISPLVSTSRNRQLVEAFAKISLYSSGICGVMLIIRIPSHVQQAIHADITRLSAFEHEEEELICWRSLFRVDEVNLQEPRRCEIRLTLIDEHDPQYHQQLMTWRTSLGDRSFFTGRSTQLYMRDLNEANGPFLSYQVLIDIVLRLKPTVFARQEMFEYCRTQYATSPGILTQIDEFEKTYTSENAAKWYTKDSFLYRLLNSTLRLEKIDRIFKLRLFIQDLHNQLHVLQEEYIRTQRLLHTDVLKLYRGQVMTKTELDEFKIGSRMSVNCFLSTTVNPTKAYDFACDFDDVVQSPDVSVVYEISVDLTVPHSTPFASIADISVNRYEREVLFSMAAVFEITDIVQEKERVWKVKLMVVNKADESWNVLTAHL</sequence>
<keyword evidence="6" id="KW-0520">NAD</keyword>
<dbReference type="GO" id="GO:0005576">
    <property type="term" value="C:extracellular region"/>
    <property type="evidence" value="ECO:0007669"/>
    <property type="project" value="InterPro"/>
</dbReference>
<dbReference type="SUPFAM" id="SSF56399">
    <property type="entry name" value="ADP-ribosylation"/>
    <property type="match status" value="2"/>
</dbReference>
<feature type="region of interest" description="Disordered" evidence="7">
    <location>
        <begin position="1"/>
        <end position="30"/>
    </location>
</feature>
<evidence type="ECO:0000256" key="1">
    <source>
        <dbReference type="ARBA" id="ARBA00009558"/>
    </source>
</evidence>
<keyword evidence="10" id="KW-1185">Reference proteome</keyword>
<organism evidence="9 10">
    <name type="scientific">Adineta ricciae</name>
    <name type="common">Rotifer</name>
    <dbReference type="NCBI Taxonomy" id="249248"/>
    <lineage>
        <taxon>Eukaryota</taxon>
        <taxon>Metazoa</taxon>
        <taxon>Spiralia</taxon>
        <taxon>Gnathifera</taxon>
        <taxon>Rotifera</taxon>
        <taxon>Eurotatoria</taxon>
        <taxon>Bdelloidea</taxon>
        <taxon>Adinetida</taxon>
        <taxon>Adinetidae</taxon>
        <taxon>Adineta</taxon>
    </lineage>
</organism>
<dbReference type="Proteomes" id="UP000663828">
    <property type="component" value="Unassembled WGS sequence"/>
</dbReference>
<dbReference type="Pfam" id="PF03496">
    <property type="entry name" value="ADPrib_exo_Tox"/>
    <property type="match status" value="1"/>
</dbReference>
<comment type="caution">
    <text evidence="9">The sequence shown here is derived from an EMBL/GenBank/DDBJ whole genome shotgun (WGS) entry which is preliminary data.</text>
</comment>
<dbReference type="GO" id="GO:0016779">
    <property type="term" value="F:nucleotidyltransferase activity"/>
    <property type="evidence" value="ECO:0007669"/>
    <property type="project" value="UniProtKB-KW"/>
</dbReference>
<protein>
    <recommendedName>
        <fullName evidence="6">NAD(P)(+)--arginine ADP-ribosyltransferase</fullName>
        <ecNumber evidence="6">2.4.2.31</ecNumber>
    </recommendedName>
    <alternativeName>
        <fullName evidence="6">Mono(ADP-ribosyl)transferase</fullName>
    </alternativeName>
</protein>
<evidence type="ECO:0000313" key="10">
    <source>
        <dbReference type="Proteomes" id="UP000663828"/>
    </source>
</evidence>
<proteinExistence type="inferred from homology"/>
<comment type="catalytic activity">
    <reaction evidence="5 6">
        <text>L-arginyl-[protein] + NAD(+) = N(omega)-(ADP-D-ribosyl)-L-arginyl-[protein] + nicotinamide + H(+)</text>
        <dbReference type="Rhea" id="RHEA:19149"/>
        <dbReference type="Rhea" id="RHEA-COMP:10532"/>
        <dbReference type="Rhea" id="RHEA-COMP:15087"/>
        <dbReference type="ChEBI" id="CHEBI:15378"/>
        <dbReference type="ChEBI" id="CHEBI:17154"/>
        <dbReference type="ChEBI" id="CHEBI:29965"/>
        <dbReference type="ChEBI" id="CHEBI:57540"/>
        <dbReference type="ChEBI" id="CHEBI:142554"/>
        <dbReference type="EC" id="2.4.2.31"/>
    </reaction>
</comment>
<dbReference type="Pfam" id="PF01129">
    <property type="entry name" value="ART"/>
    <property type="match status" value="1"/>
</dbReference>
<accession>A0A815C362</accession>
<gene>
    <name evidence="9" type="ORF">XAT740_LOCUS27681</name>
</gene>
<keyword evidence="6" id="KW-0521">NADP</keyword>
<evidence type="ECO:0000313" key="9">
    <source>
        <dbReference type="EMBL" id="CAF1278427.1"/>
    </source>
</evidence>
<evidence type="ECO:0000256" key="7">
    <source>
        <dbReference type="SAM" id="MobiDB-lite"/>
    </source>
</evidence>
<dbReference type="Gene3D" id="3.90.176.10">
    <property type="entry name" value="Toxin ADP-ribosyltransferase, Chain A, domain 1"/>
    <property type="match status" value="2"/>
</dbReference>
<keyword evidence="3 6" id="KW-0808">Transferase</keyword>
<feature type="domain" description="ADP ribosyltransferase" evidence="8">
    <location>
        <begin position="490"/>
        <end position="653"/>
    </location>
</feature>
<evidence type="ECO:0000256" key="2">
    <source>
        <dbReference type="ARBA" id="ARBA00022676"/>
    </source>
</evidence>
<evidence type="ECO:0000256" key="6">
    <source>
        <dbReference type="RuleBase" id="RU361228"/>
    </source>
</evidence>